<evidence type="ECO:0000256" key="3">
    <source>
        <dbReference type="PROSITE-ProRule" id="PRU00169"/>
    </source>
</evidence>
<dbReference type="AlphaFoldDB" id="A0A1E5CC51"/>
<dbReference type="InterPro" id="IPR011006">
    <property type="entry name" value="CheY-like_superfamily"/>
</dbReference>
<dbReference type="InterPro" id="IPR050595">
    <property type="entry name" value="Bact_response_regulator"/>
</dbReference>
<evidence type="ECO:0000313" key="6">
    <source>
        <dbReference type="Proteomes" id="UP000095039"/>
    </source>
</evidence>
<dbReference type="SMART" id="SM00448">
    <property type="entry name" value="REC"/>
    <property type="match status" value="1"/>
</dbReference>
<evidence type="ECO:0000259" key="4">
    <source>
        <dbReference type="PROSITE" id="PS50110"/>
    </source>
</evidence>
<sequence>MITDDSALARKQLARSMPAFINADVTFAENGQVAIDQLTANTFDVMFLDLTMPVLDGYETLEAMRNSNITVPVFVVSGDIQPKAQERVLSLGAQAFVQKPVSPAQLNELLAPYKSETAPEAAAAEKPVEDLKIGRREMYMEVVNVAMGRAADSLARYFDVFVHMPLPHVNVFEVSELVMTIRHLAANDNMSGICQGFSGEGIAGEALMLISDSSMKDLLAILDYPDDGSVDNDLEVLVDVSNVLISAFLSGIGEQAGLVFAQSYPAIIGQHLAVDKLVEGMHGTWKRTVTIEVSYAIDNTSIKCDLLLLLVDESLPLLDAKLAYLMDDEE</sequence>
<gene>
    <name evidence="5" type="ORF">A1OK_20085</name>
</gene>
<dbReference type="PANTHER" id="PTHR44591">
    <property type="entry name" value="STRESS RESPONSE REGULATOR PROTEIN 1"/>
    <property type="match status" value="1"/>
</dbReference>
<dbReference type="InterPro" id="IPR028976">
    <property type="entry name" value="CheC-like_sf"/>
</dbReference>
<keyword evidence="1" id="KW-0145">Chemotaxis</keyword>
<evidence type="ECO:0000256" key="2">
    <source>
        <dbReference type="ARBA" id="ARBA00022553"/>
    </source>
</evidence>
<evidence type="ECO:0000313" key="5">
    <source>
        <dbReference type="EMBL" id="OEE63086.1"/>
    </source>
</evidence>
<reference evidence="5 6" key="1">
    <citation type="journal article" date="2012" name="Science">
        <title>Ecological populations of bacteria act as socially cohesive units of antibiotic production and resistance.</title>
        <authorList>
            <person name="Cordero O.X."/>
            <person name="Wildschutte H."/>
            <person name="Kirkup B."/>
            <person name="Proehl S."/>
            <person name="Ngo L."/>
            <person name="Hussain F."/>
            <person name="Le Roux F."/>
            <person name="Mincer T."/>
            <person name="Polz M.F."/>
        </authorList>
    </citation>
    <scope>NUCLEOTIDE SEQUENCE [LARGE SCALE GENOMIC DNA]</scope>
    <source>
        <strain evidence="5 6">FF-454</strain>
    </source>
</reference>
<dbReference type="GO" id="GO:0000160">
    <property type="term" value="P:phosphorelay signal transduction system"/>
    <property type="evidence" value="ECO:0007669"/>
    <property type="project" value="InterPro"/>
</dbReference>
<dbReference type="SUPFAM" id="SSF103039">
    <property type="entry name" value="CheC-like"/>
    <property type="match status" value="1"/>
</dbReference>
<evidence type="ECO:0000256" key="1">
    <source>
        <dbReference type="ARBA" id="ARBA00022500"/>
    </source>
</evidence>
<feature type="domain" description="Response regulatory" evidence="4">
    <location>
        <begin position="1"/>
        <end position="114"/>
    </location>
</feature>
<dbReference type="EMBL" id="AJWN02000032">
    <property type="protein sequence ID" value="OEE63086.1"/>
    <property type="molecule type" value="Genomic_DNA"/>
</dbReference>
<dbReference type="Pfam" id="PF00072">
    <property type="entry name" value="Response_reg"/>
    <property type="match status" value="1"/>
</dbReference>
<dbReference type="SUPFAM" id="SSF52172">
    <property type="entry name" value="CheY-like"/>
    <property type="match status" value="1"/>
</dbReference>
<dbReference type="PANTHER" id="PTHR44591:SF24">
    <property type="entry name" value="PROTEIN-GLUTAMATE METHYLESTERASE_PROTEIN-GLUTAMINE GLUTAMINASE 1"/>
    <property type="match status" value="1"/>
</dbReference>
<organism evidence="5 6">
    <name type="scientific">Enterovibrio norvegicus FF-454</name>
    <dbReference type="NCBI Taxonomy" id="1185651"/>
    <lineage>
        <taxon>Bacteria</taxon>
        <taxon>Pseudomonadati</taxon>
        <taxon>Pseudomonadota</taxon>
        <taxon>Gammaproteobacteria</taxon>
        <taxon>Vibrionales</taxon>
        <taxon>Vibrionaceae</taxon>
        <taxon>Enterovibrio</taxon>
    </lineage>
</organism>
<keyword evidence="2 3" id="KW-0597">Phosphoprotein</keyword>
<name>A0A1E5CC51_9GAMM</name>
<dbReference type="InterPro" id="IPR001789">
    <property type="entry name" value="Sig_transdc_resp-reg_receiver"/>
</dbReference>
<dbReference type="CDD" id="cd17910">
    <property type="entry name" value="CheC_ClassII"/>
    <property type="match status" value="1"/>
</dbReference>
<protein>
    <submittedName>
        <fullName evidence="5">Chemotaxis protein CheC</fullName>
    </submittedName>
</protein>
<dbReference type="Gene3D" id="3.40.50.2300">
    <property type="match status" value="1"/>
</dbReference>
<comment type="caution">
    <text evidence="5">The sequence shown here is derived from an EMBL/GenBank/DDBJ whole genome shotgun (WGS) entry which is preliminary data.</text>
</comment>
<dbReference type="GO" id="GO:0006935">
    <property type="term" value="P:chemotaxis"/>
    <property type="evidence" value="ECO:0007669"/>
    <property type="project" value="UniProtKB-KW"/>
</dbReference>
<feature type="modified residue" description="4-aspartylphosphate" evidence="3">
    <location>
        <position position="49"/>
    </location>
</feature>
<dbReference type="Gene3D" id="3.40.1550.10">
    <property type="entry name" value="CheC-like"/>
    <property type="match status" value="1"/>
</dbReference>
<accession>A0A1E5CC51</accession>
<keyword evidence="6" id="KW-1185">Reference proteome</keyword>
<dbReference type="CDD" id="cd17593">
    <property type="entry name" value="REC_CheC-like"/>
    <property type="match status" value="1"/>
</dbReference>
<dbReference type="Proteomes" id="UP000095039">
    <property type="component" value="Unassembled WGS sequence"/>
</dbReference>
<dbReference type="PROSITE" id="PS50110">
    <property type="entry name" value="RESPONSE_REGULATORY"/>
    <property type="match status" value="1"/>
</dbReference>
<proteinExistence type="predicted"/>